<dbReference type="Proteomes" id="UP001175211">
    <property type="component" value="Unassembled WGS sequence"/>
</dbReference>
<gene>
    <name evidence="1" type="ORF">EV420DRAFT_1577831</name>
</gene>
<dbReference type="RefSeq" id="XP_060324367.1">
    <property type="nucleotide sequence ID" value="XM_060474540.1"/>
</dbReference>
<reference evidence="1" key="1">
    <citation type="submission" date="2023-06" db="EMBL/GenBank/DDBJ databases">
        <authorList>
            <consortium name="Lawrence Berkeley National Laboratory"/>
            <person name="Ahrendt S."/>
            <person name="Sahu N."/>
            <person name="Indic B."/>
            <person name="Wong-Bajracharya J."/>
            <person name="Merenyi Z."/>
            <person name="Ke H.-M."/>
            <person name="Monk M."/>
            <person name="Kocsube S."/>
            <person name="Drula E."/>
            <person name="Lipzen A."/>
            <person name="Balint B."/>
            <person name="Henrissat B."/>
            <person name="Andreopoulos B."/>
            <person name="Martin F.M."/>
            <person name="Harder C.B."/>
            <person name="Rigling D."/>
            <person name="Ford K.L."/>
            <person name="Foster G.D."/>
            <person name="Pangilinan J."/>
            <person name="Papanicolaou A."/>
            <person name="Barry K."/>
            <person name="LaButti K."/>
            <person name="Viragh M."/>
            <person name="Koriabine M."/>
            <person name="Yan M."/>
            <person name="Riley R."/>
            <person name="Champramary S."/>
            <person name="Plett K.L."/>
            <person name="Tsai I.J."/>
            <person name="Slot J."/>
            <person name="Sipos G."/>
            <person name="Plett J."/>
            <person name="Nagy L.G."/>
            <person name="Grigoriev I.V."/>
        </authorList>
    </citation>
    <scope>NUCLEOTIDE SEQUENCE</scope>
    <source>
        <strain evidence="1">CCBAS 213</strain>
    </source>
</reference>
<dbReference type="Gene3D" id="3.80.10.10">
    <property type="entry name" value="Ribonuclease Inhibitor"/>
    <property type="match status" value="1"/>
</dbReference>
<dbReference type="EMBL" id="JAUEPS010000063">
    <property type="protein sequence ID" value="KAK0442680.1"/>
    <property type="molecule type" value="Genomic_DNA"/>
</dbReference>
<dbReference type="AlphaFoldDB" id="A0AA39JIQ9"/>
<organism evidence="1 2">
    <name type="scientific">Armillaria tabescens</name>
    <name type="common">Ringless honey mushroom</name>
    <name type="synonym">Agaricus tabescens</name>
    <dbReference type="NCBI Taxonomy" id="1929756"/>
    <lineage>
        <taxon>Eukaryota</taxon>
        <taxon>Fungi</taxon>
        <taxon>Dikarya</taxon>
        <taxon>Basidiomycota</taxon>
        <taxon>Agaricomycotina</taxon>
        <taxon>Agaricomycetes</taxon>
        <taxon>Agaricomycetidae</taxon>
        <taxon>Agaricales</taxon>
        <taxon>Marasmiineae</taxon>
        <taxon>Physalacriaceae</taxon>
        <taxon>Desarmillaria</taxon>
    </lineage>
</organism>
<dbReference type="SUPFAM" id="SSF52047">
    <property type="entry name" value="RNI-like"/>
    <property type="match status" value="1"/>
</dbReference>
<accession>A0AA39JIQ9</accession>
<evidence type="ECO:0000313" key="1">
    <source>
        <dbReference type="EMBL" id="KAK0442680.1"/>
    </source>
</evidence>
<sequence>MEDLVQASTTTRHSLSIPPELINEIIDYLWDDKDALIACSFVCRLVYLRTRVHLLHSIELKHTPDDSVSQSILPYIKSITISQGSSPIPSLTPFLSTLPNLTTLYLDRLQFPDPWSLHHLIGQLPRLTSLELTAIRFRQDFLVELGSVDGSFPKINKISMWGTSFHASVVEFLIHRRELRVVYVDSLRELCIMYPAGEYLSSICAFVRAARSLRSLEIRIDRVEYVMSEWPAQPDVLPLTMSTLKIEMECSERGWHMKVMRWLLDSLTGADGPIMVETLMLMVVPPTLFDSFTMDDNDWVRQWSRLDEILTGRDMKAFQRMKVTFNSHVDDPSSWEGSHFIEWVHKTLPLVDKRNMLDVDIVEDTN</sequence>
<evidence type="ECO:0008006" key="3">
    <source>
        <dbReference type="Google" id="ProtNLM"/>
    </source>
</evidence>
<evidence type="ECO:0000313" key="2">
    <source>
        <dbReference type="Proteomes" id="UP001175211"/>
    </source>
</evidence>
<protein>
    <recommendedName>
        <fullName evidence="3">F-box domain-containing protein</fullName>
    </recommendedName>
</protein>
<comment type="caution">
    <text evidence="1">The sequence shown here is derived from an EMBL/GenBank/DDBJ whole genome shotgun (WGS) entry which is preliminary data.</text>
</comment>
<name>A0AA39JIQ9_ARMTA</name>
<dbReference type="InterPro" id="IPR032675">
    <property type="entry name" value="LRR_dom_sf"/>
</dbReference>
<dbReference type="GeneID" id="85358088"/>
<keyword evidence="2" id="KW-1185">Reference proteome</keyword>
<proteinExistence type="predicted"/>